<dbReference type="InterPro" id="IPR012318">
    <property type="entry name" value="HTH_CRP"/>
</dbReference>
<dbReference type="CDD" id="cd00038">
    <property type="entry name" value="CAP_ED"/>
    <property type="match status" value="1"/>
</dbReference>
<proteinExistence type="predicted"/>
<reference evidence="6" key="1">
    <citation type="submission" date="2021-08" db="EMBL/GenBank/DDBJ databases">
        <title>Hoeflea bacterium WL0058 sp. nov., isolated from the sediment.</title>
        <authorList>
            <person name="Wang L."/>
            <person name="Zhang D."/>
        </authorList>
    </citation>
    <scope>NUCLEOTIDE SEQUENCE</scope>
    <source>
        <strain evidence="6">WL0058</strain>
    </source>
</reference>
<keyword evidence="1" id="KW-0805">Transcription regulation</keyword>
<dbReference type="InterPro" id="IPR000595">
    <property type="entry name" value="cNMP-bd_dom"/>
</dbReference>
<comment type="caution">
    <text evidence="6">The sequence shown here is derived from an EMBL/GenBank/DDBJ whole genome shotgun (WGS) entry which is preliminary data.</text>
</comment>
<dbReference type="InterPro" id="IPR036390">
    <property type="entry name" value="WH_DNA-bd_sf"/>
</dbReference>
<organism evidence="6 7">
    <name type="scientific">Flavimaribacter sediminis</name>
    <dbReference type="NCBI Taxonomy" id="2865987"/>
    <lineage>
        <taxon>Bacteria</taxon>
        <taxon>Pseudomonadati</taxon>
        <taxon>Pseudomonadota</taxon>
        <taxon>Alphaproteobacteria</taxon>
        <taxon>Hyphomicrobiales</taxon>
        <taxon>Rhizobiaceae</taxon>
        <taxon>Flavimaribacter</taxon>
    </lineage>
</organism>
<dbReference type="GO" id="GO:0003677">
    <property type="term" value="F:DNA binding"/>
    <property type="evidence" value="ECO:0007669"/>
    <property type="project" value="UniProtKB-KW"/>
</dbReference>
<dbReference type="InterPro" id="IPR050397">
    <property type="entry name" value="Env_Response_Regulators"/>
</dbReference>
<dbReference type="Gene3D" id="1.10.10.10">
    <property type="entry name" value="Winged helix-like DNA-binding domain superfamily/Winged helix DNA-binding domain"/>
    <property type="match status" value="1"/>
</dbReference>
<keyword evidence="7" id="KW-1185">Reference proteome</keyword>
<dbReference type="AlphaFoldDB" id="A0AAE2ZJU0"/>
<name>A0AAE2ZJU0_9HYPH</name>
<evidence type="ECO:0000256" key="2">
    <source>
        <dbReference type="ARBA" id="ARBA00023125"/>
    </source>
</evidence>
<dbReference type="PANTHER" id="PTHR24567">
    <property type="entry name" value="CRP FAMILY TRANSCRIPTIONAL REGULATORY PROTEIN"/>
    <property type="match status" value="1"/>
</dbReference>
<sequence>MSDRAQAENLLHLVGLLSDLDTGQLNEIGRQCVWQRYQKGVEVISESEGSTDIFFIVEGSVVAKSYSEDGKEVTYTELSRGDVFGEFSAIDQKPRSAAIETLEESLVGQMTSEKFRQLVMTMPGIGLRLAELLVRKNRFLTHRIFEFSTLAVRQRVCAELLRRAVETGEAEPPVVLSPAPTHYQLATMLGTHREAVSRELSALSALGIVEVGRRKITVIDIPRLRQITKVSV</sequence>
<evidence type="ECO:0000259" key="5">
    <source>
        <dbReference type="PROSITE" id="PS51063"/>
    </source>
</evidence>
<dbReference type="GO" id="GO:0003700">
    <property type="term" value="F:DNA-binding transcription factor activity"/>
    <property type="evidence" value="ECO:0007669"/>
    <property type="project" value="TreeGrafter"/>
</dbReference>
<dbReference type="Pfam" id="PF13545">
    <property type="entry name" value="HTH_Crp_2"/>
    <property type="match status" value="1"/>
</dbReference>
<dbReference type="GO" id="GO:0005829">
    <property type="term" value="C:cytosol"/>
    <property type="evidence" value="ECO:0007669"/>
    <property type="project" value="TreeGrafter"/>
</dbReference>
<dbReference type="PROSITE" id="PS51063">
    <property type="entry name" value="HTH_CRP_2"/>
    <property type="match status" value="1"/>
</dbReference>
<evidence type="ECO:0000256" key="1">
    <source>
        <dbReference type="ARBA" id="ARBA00023015"/>
    </source>
</evidence>
<dbReference type="SUPFAM" id="SSF46785">
    <property type="entry name" value="Winged helix' DNA-binding domain"/>
    <property type="match status" value="1"/>
</dbReference>
<dbReference type="PROSITE" id="PS50042">
    <property type="entry name" value="CNMP_BINDING_3"/>
    <property type="match status" value="1"/>
</dbReference>
<dbReference type="InterPro" id="IPR014710">
    <property type="entry name" value="RmlC-like_jellyroll"/>
</dbReference>
<evidence type="ECO:0000313" key="7">
    <source>
        <dbReference type="Proteomes" id="UP001196509"/>
    </source>
</evidence>
<dbReference type="Pfam" id="PF00027">
    <property type="entry name" value="cNMP_binding"/>
    <property type="match status" value="1"/>
</dbReference>
<dbReference type="InterPro" id="IPR018490">
    <property type="entry name" value="cNMP-bd_dom_sf"/>
</dbReference>
<protein>
    <submittedName>
        <fullName evidence="6">Crp/Fnr family transcriptional regulator</fullName>
    </submittedName>
</protein>
<gene>
    <name evidence="6" type="ORF">K1W69_09875</name>
</gene>
<dbReference type="SUPFAM" id="SSF51206">
    <property type="entry name" value="cAMP-binding domain-like"/>
    <property type="match status" value="1"/>
</dbReference>
<dbReference type="SMART" id="SM00100">
    <property type="entry name" value="cNMP"/>
    <property type="match status" value="1"/>
</dbReference>
<feature type="domain" description="Cyclic nucleotide-binding" evidence="4">
    <location>
        <begin position="16"/>
        <end position="136"/>
    </location>
</feature>
<dbReference type="PANTHER" id="PTHR24567:SF74">
    <property type="entry name" value="HTH-TYPE TRANSCRIPTIONAL REGULATOR ARCR"/>
    <property type="match status" value="1"/>
</dbReference>
<evidence type="ECO:0000256" key="3">
    <source>
        <dbReference type="ARBA" id="ARBA00023163"/>
    </source>
</evidence>
<dbReference type="Proteomes" id="UP001196509">
    <property type="component" value="Unassembled WGS sequence"/>
</dbReference>
<keyword evidence="2" id="KW-0238">DNA-binding</keyword>
<dbReference type="RefSeq" id="WP_220228198.1">
    <property type="nucleotide sequence ID" value="NZ_JAICBX010000002.1"/>
</dbReference>
<evidence type="ECO:0000259" key="4">
    <source>
        <dbReference type="PROSITE" id="PS50042"/>
    </source>
</evidence>
<evidence type="ECO:0000313" key="6">
    <source>
        <dbReference type="EMBL" id="MBW8637496.1"/>
    </source>
</evidence>
<keyword evidence="3" id="KW-0804">Transcription</keyword>
<accession>A0AAE2ZJU0</accession>
<dbReference type="Gene3D" id="2.60.120.10">
    <property type="entry name" value="Jelly Rolls"/>
    <property type="match status" value="1"/>
</dbReference>
<dbReference type="EMBL" id="JAICBX010000002">
    <property type="protein sequence ID" value="MBW8637496.1"/>
    <property type="molecule type" value="Genomic_DNA"/>
</dbReference>
<feature type="domain" description="HTH crp-type" evidence="5">
    <location>
        <begin position="150"/>
        <end position="222"/>
    </location>
</feature>
<dbReference type="SMART" id="SM00419">
    <property type="entry name" value="HTH_CRP"/>
    <property type="match status" value="1"/>
</dbReference>
<dbReference type="InterPro" id="IPR036388">
    <property type="entry name" value="WH-like_DNA-bd_sf"/>
</dbReference>